<feature type="transmembrane region" description="Helical" evidence="8">
    <location>
        <begin position="521"/>
        <end position="553"/>
    </location>
</feature>
<feature type="transmembrane region" description="Helical" evidence="8">
    <location>
        <begin position="278"/>
        <end position="300"/>
    </location>
</feature>
<keyword evidence="5 8" id="KW-0472">Membrane</keyword>
<keyword evidence="4 8" id="KW-1133">Transmembrane helix</keyword>
<keyword evidence="2" id="KW-1003">Cell membrane</keyword>
<dbReference type="EMBL" id="JRES01000914">
    <property type="protein sequence ID" value="KNC27287.1"/>
    <property type="molecule type" value="Genomic_DNA"/>
</dbReference>
<feature type="transmembrane region" description="Helical" evidence="8">
    <location>
        <begin position="83"/>
        <end position="101"/>
    </location>
</feature>
<feature type="transmembrane region" description="Helical" evidence="8">
    <location>
        <begin position="163"/>
        <end position="186"/>
    </location>
</feature>
<dbReference type="GO" id="GO:0008049">
    <property type="term" value="P:male courtship behavior"/>
    <property type="evidence" value="ECO:0007669"/>
    <property type="project" value="TreeGrafter"/>
</dbReference>
<dbReference type="GO" id="GO:0007635">
    <property type="term" value="P:chemosensory behavior"/>
    <property type="evidence" value="ECO:0007669"/>
    <property type="project" value="TreeGrafter"/>
</dbReference>
<feature type="transmembrane region" description="Helical" evidence="8">
    <location>
        <begin position="133"/>
        <end position="151"/>
    </location>
</feature>
<organism evidence="9 10">
    <name type="scientific">Lucilia cuprina</name>
    <name type="common">Green bottle fly</name>
    <name type="synonym">Australian sheep blowfly</name>
    <dbReference type="NCBI Taxonomy" id="7375"/>
    <lineage>
        <taxon>Eukaryota</taxon>
        <taxon>Metazoa</taxon>
        <taxon>Ecdysozoa</taxon>
        <taxon>Arthropoda</taxon>
        <taxon>Hexapoda</taxon>
        <taxon>Insecta</taxon>
        <taxon>Pterygota</taxon>
        <taxon>Neoptera</taxon>
        <taxon>Endopterygota</taxon>
        <taxon>Diptera</taxon>
        <taxon>Brachycera</taxon>
        <taxon>Muscomorpha</taxon>
        <taxon>Oestroidea</taxon>
        <taxon>Calliphoridae</taxon>
        <taxon>Luciliinae</taxon>
        <taxon>Lucilia</taxon>
    </lineage>
</organism>
<evidence type="ECO:0000256" key="1">
    <source>
        <dbReference type="ARBA" id="ARBA00004651"/>
    </source>
</evidence>
<feature type="transmembrane region" description="Helical" evidence="8">
    <location>
        <begin position="592"/>
        <end position="615"/>
    </location>
</feature>
<protein>
    <submittedName>
        <fullName evidence="9">Putative gustatory receptor 39a, isoform D</fullName>
    </submittedName>
</protein>
<evidence type="ECO:0000256" key="8">
    <source>
        <dbReference type="SAM" id="Phobius"/>
    </source>
</evidence>
<proteinExistence type="predicted"/>
<evidence type="ECO:0000256" key="5">
    <source>
        <dbReference type="ARBA" id="ARBA00023136"/>
    </source>
</evidence>
<evidence type="ECO:0000256" key="7">
    <source>
        <dbReference type="ARBA" id="ARBA00023224"/>
    </source>
</evidence>
<feature type="transmembrane region" description="Helical" evidence="8">
    <location>
        <begin position="709"/>
        <end position="726"/>
    </location>
</feature>
<feature type="transmembrane region" description="Helical" evidence="8">
    <location>
        <begin position="438"/>
        <end position="461"/>
    </location>
</feature>
<dbReference type="Pfam" id="PF08395">
    <property type="entry name" value="7tm_7"/>
    <property type="match status" value="2"/>
</dbReference>
<evidence type="ECO:0000313" key="9">
    <source>
        <dbReference type="EMBL" id="KNC27287.1"/>
    </source>
</evidence>
<feature type="transmembrane region" description="Helical" evidence="8">
    <location>
        <begin position="44"/>
        <end position="63"/>
    </location>
</feature>
<dbReference type="OrthoDB" id="6366728at2759"/>
<dbReference type="PANTHER" id="PTHR21143:SF133">
    <property type="entry name" value="GUSTATORY AND PHEROMONE RECEPTOR 32A-RELATED"/>
    <property type="match status" value="1"/>
</dbReference>
<keyword evidence="3 8" id="KW-0812">Transmembrane</keyword>
<evidence type="ECO:0000256" key="4">
    <source>
        <dbReference type="ARBA" id="ARBA00022989"/>
    </source>
</evidence>
<dbReference type="PANTHER" id="PTHR21143">
    <property type="entry name" value="INVERTEBRATE GUSTATORY RECEPTOR"/>
    <property type="match status" value="1"/>
</dbReference>
<keyword evidence="7" id="KW-0807">Transducer</keyword>
<keyword evidence="6 9" id="KW-0675">Receptor</keyword>
<reference evidence="9 10" key="1">
    <citation type="journal article" date="2015" name="Nat. Commun.">
        <title>Lucilia cuprina genome unlocks parasitic fly biology to underpin future interventions.</title>
        <authorList>
            <person name="Anstead C.A."/>
            <person name="Korhonen P.K."/>
            <person name="Young N.D."/>
            <person name="Hall R.S."/>
            <person name="Jex A.R."/>
            <person name="Murali S.C."/>
            <person name="Hughes D.S."/>
            <person name="Lee S.F."/>
            <person name="Perry T."/>
            <person name="Stroehlein A.J."/>
            <person name="Ansell B.R."/>
            <person name="Breugelmans B."/>
            <person name="Hofmann A."/>
            <person name="Qu J."/>
            <person name="Dugan S."/>
            <person name="Lee S.L."/>
            <person name="Chao H."/>
            <person name="Dinh H."/>
            <person name="Han Y."/>
            <person name="Doddapaneni H.V."/>
            <person name="Worley K.C."/>
            <person name="Muzny D.M."/>
            <person name="Ioannidis P."/>
            <person name="Waterhouse R.M."/>
            <person name="Zdobnov E.M."/>
            <person name="James P.J."/>
            <person name="Bagnall N.H."/>
            <person name="Kotze A.C."/>
            <person name="Gibbs R.A."/>
            <person name="Richards S."/>
            <person name="Batterham P."/>
            <person name="Gasser R.B."/>
        </authorList>
    </citation>
    <scope>NUCLEOTIDE SEQUENCE [LARGE SCALE GENOMIC DNA]</scope>
    <source>
        <strain evidence="9 10">LS</strain>
        <tissue evidence="9">Full body</tissue>
    </source>
</reference>
<dbReference type="GO" id="GO:0043025">
    <property type="term" value="C:neuronal cell body"/>
    <property type="evidence" value="ECO:0007669"/>
    <property type="project" value="TreeGrafter"/>
</dbReference>
<evidence type="ECO:0000313" key="10">
    <source>
        <dbReference type="Proteomes" id="UP000037069"/>
    </source>
</evidence>
<dbReference type="InterPro" id="IPR013604">
    <property type="entry name" value="7TM_chemorcpt"/>
</dbReference>
<dbReference type="Proteomes" id="UP000037069">
    <property type="component" value="Unassembled WGS sequence"/>
</dbReference>
<feature type="transmembrane region" description="Helical" evidence="8">
    <location>
        <begin position="627"/>
        <end position="649"/>
    </location>
</feature>
<keyword evidence="10" id="KW-1185">Reference proteome</keyword>
<evidence type="ECO:0000256" key="6">
    <source>
        <dbReference type="ARBA" id="ARBA00023170"/>
    </source>
</evidence>
<evidence type="ECO:0000256" key="2">
    <source>
        <dbReference type="ARBA" id="ARBA00022475"/>
    </source>
</evidence>
<dbReference type="GO" id="GO:0030425">
    <property type="term" value="C:dendrite"/>
    <property type="evidence" value="ECO:0007669"/>
    <property type="project" value="TreeGrafter"/>
</dbReference>
<evidence type="ECO:0000256" key="3">
    <source>
        <dbReference type="ARBA" id="ARBA00022692"/>
    </source>
</evidence>
<dbReference type="AlphaFoldDB" id="A0A0L0C4W6"/>
<dbReference type="GO" id="GO:0005886">
    <property type="term" value="C:plasma membrane"/>
    <property type="evidence" value="ECO:0007669"/>
    <property type="project" value="UniProtKB-SubCell"/>
</dbReference>
<gene>
    <name evidence="9" type="ORF">FF38_13293</name>
</gene>
<comment type="subcellular location">
    <subcellularLocation>
        <location evidence="1">Cell membrane</location>
        <topology evidence="1">Multi-pass membrane protein</topology>
    </subcellularLocation>
</comment>
<feature type="transmembrane region" description="Helical" evidence="8">
    <location>
        <begin position="399"/>
        <end position="423"/>
    </location>
</feature>
<sequence>MSSDWDLKPFLWTLKLLGLFNFQYTNGERVKSIYIRRQDKIRSMVTLCISQIVCYSIFIFWLLHTEDFNLRVHNKTGNTYLNVHFLFCCLLLSVIYVYFYVSQECCMEIMKVVQQCQDIYLHQCCHGITLRQLYYIYLLLTLLSFMIYYAAFKKSQLNTGVLISYLIMLPMSFAICSIIVMLHICVTKILSSCLEFINNEMCVIIQTNLTPGQNLKLLRNLLTKRKTILNICEYQLSYRFGAVLLPIVAYAMIYLPSGPFFLISVIFEVKFVNVSDIIFPYVLAICWDVPILVTFIMMMASNNIQNEEYRITLQGSLVATLLRECCVTTRHIDEIELIANEATQIIIRWMKKAALELPTHKMENVIKRLFKLLHLLGISPAIFCERQQKLVVNGKSEKYMLRITVFVLVVMEIFFVLLCVLSFSDVLNVFDSSNTGNILILIQLLESAGIQLVLSTVFYVFRFRNMNIFKQIFEFAERINNEEVNKRIIRRFYIQYQLNIILIILFIGNMIMVGRTSNYKWIMYICSVVVLGIYFTYSSIYLTCFSCLIFVAVESLIFLNNSIQMAKTTQELMKWLTLRNQLLAMCRQDLQLVYSFVFVLQSAFTLTSISALFFITTVEFEWLHQKFFTSLQVLTQVFLYSLPPLIIFVKAICANDIDKEAQKTAQILARIPRTKTSLDQMIDKFLWKNLRPKPILTAYGFFSLDRSTLFKLFTAVFTYMVILVQFKDMENSTKILKKQT</sequence>
<name>A0A0L0C4W6_LUCCU</name>
<feature type="transmembrane region" description="Helical" evidence="8">
    <location>
        <begin position="243"/>
        <end position="266"/>
    </location>
</feature>
<feature type="transmembrane region" description="Helical" evidence="8">
    <location>
        <begin position="496"/>
        <end position="515"/>
    </location>
</feature>
<dbReference type="GO" id="GO:0050909">
    <property type="term" value="P:sensory perception of taste"/>
    <property type="evidence" value="ECO:0007669"/>
    <property type="project" value="InterPro"/>
</dbReference>
<accession>A0A0L0C4W6</accession>
<comment type="caution">
    <text evidence="9">The sequence shown here is derived from an EMBL/GenBank/DDBJ whole genome shotgun (WGS) entry which is preliminary data.</text>
</comment>
<dbReference type="GO" id="GO:0007165">
    <property type="term" value="P:signal transduction"/>
    <property type="evidence" value="ECO:0007669"/>
    <property type="project" value="UniProtKB-KW"/>
</dbReference>
<dbReference type="GO" id="GO:0030424">
    <property type="term" value="C:axon"/>
    <property type="evidence" value="ECO:0007669"/>
    <property type="project" value="TreeGrafter"/>
</dbReference>